<dbReference type="PANTHER" id="PTHR34406:SF1">
    <property type="entry name" value="PROTEIN YCEI"/>
    <property type="match status" value="1"/>
</dbReference>
<dbReference type="HOGENOM" id="CLU_071003_1_2_4"/>
<dbReference type="Proteomes" id="UP000001436">
    <property type="component" value="Plasmid pGMI1000MP"/>
</dbReference>
<reference evidence="3 4" key="1">
    <citation type="journal article" date="2002" name="Nature">
        <title>Genome sequence of the plant pathogen Ralstonia solanacearum.</title>
        <authorList>
            <person name="Salanoubat M."/>
            <person name="Genin S."/>
            <person name="Artiguenave F."/>
            <person name="Gouzy J."/>
            <person name="Mangenot S."/>
            <person name="Arlat M."/>
            <person name="Billault A."/>
            <person name="Brottier P."/>
            <person name="Camus J.C."/>
            <person name="Cattolico L."/>
            <person name="Chandler M."/>
            <person name="Choisne N."/>
            <person name="Claudel-Renard C."/>
            <person name="Cunnac S."/>
            <person name="Demange N."/>
            <person name="Gaspin C."/>
            <person name="Lavie M."/>
            <person name="Moisan A."/>
            <person name="Robert C."/>
            <person name="Saurin W."/>
            <person name="Schiex T."/>
            <person name="Siguier P."/>
            <person name="Thebault P."/>
            <person name="Whalen M."/>
            <person name="Wincker P."/>
            <person name="Levy M."/>
            <person name="Weissenbach J."/>
            <person name="Boucher C.A."/>
        </authorList>
    </citation>
    <scope>NUCLEOTIDE SEQUENCE [LARGE SCALE GENOMIC DNA]</scope>
    <source>
        <strain evidence="4">ATCC BAA-1114 / GMI1000</strain>
    </source>
</reference>
<dbReference type="EnsemblBacteria" id="CAD18389">
    <property type="protein sequence ID" value="CAD18389"/>
    <property type="gene ID" value="RSp1238"/>
</dbReference>
<dbReference type="EMBL" id="AL646053">
    <property type="protein sequence ID" value="CAD18389.1"/>
    <property type="molecule type" value="Genomic_DNA"/>
</dbReference>
<evidence type="ECO:0000256" key="1">
    <source>
        <dbReference type="SAM" id="SignalP"/>
    </source>
</evidence>
<gene>
    <name evidence="3" type="ordered locus">RSp1238</name>
</gene>
<name>Q8XQI7_RALN1</name>
<dbReference type="AlphaFoldDB" id="Q8XQI7"/>
<accession>Q8XQI7</accession>
<evidence type="ECO:0000313" key="4">
    <source>
        <dbReference type="Proteomes" id="UP000001436"/>
    </source>
</evidence>
<dbReference type="InterPro" id="IPR007372">
    <property type="entry name" value="Lipid/polyisoprenoid-bd_YceI"/>
</dbReference>
<dbReference type="SUPFAM" id="SSF101874">
    <property type="entry name" value="YceI-like"/>
    <property type="match status" value="1"/>
</dbReference>
<sequence>MEMTMTHLPARLLAALAVAALPASAFAAWEIEPTHTHISFQVGHLGLTKTPGIFRKFETQLNFDDKDIEAASVTIAIDTASIDTANDLRDAELRGPTWLDARANPRITFVSTSVRHAEGNHYVISGNLTVRGKTLPVAFQTTLTARTVNPWLQVPAIGFVGSTKIKRSDFGIASFPAAISDEVDLNIALELLKKP</sequence>
<dbReference type="Gene3D" id="2.40.128.110">
    <property type="entry name" value="Lipid/polyisoprenoid-binding, YceI-like"/>
    <property type="match status" value="1"/>
</dbReference>
<proteinExistence type="predicted"/>
<feature type="chain" id="PRO_5004317480" evidence="1">
    <location>
        <begin position="28"/>
        <end position="195"/>
    </location>
</feature>
<keyword evidence="4" id="KW-1185">Reference proteome</keyword>
<evidence type="ECO:0000313" key="3">
    <source>
        <dbReference type="EMBL" id="CAD18389.1"/>
    </source>
</evidence>
<dbReference type="Pfam" id="PF04264">
    <property type="entry name" value="YceI"/>
    <property type="match status" value="1"/>
</dbReference>
<dbReference type="PANTHER" id="PTHR34406">
    <property type="entry name" value="PROTEIN YCEI"/>
    <property type="match status" value="1"/>
</dbReference>
<geneLocation type="plasmid" evidence="4">
    <name>megaplasmid Rsp</name>
</geneLocation>
<dbReference type="eggNOG" id="COG2353">
    <property type="taxonomic scope" value="Bacteria"/>
</dbReference>
<feature type="domain" description="Lipid/polyisoprenoid-binding YceI-like" evidence="2">
    <location>
        <begin position="28"/>
        <end position="192"/>
    </location>
</feature>
<dbReference type="STRING" id="267608.RSp1238"/>
<dbReference type="InterPro" id="IPR036761">
    <property type="entry name" value="TTHA0802/YceI-like_sf"/>
</dbReference>
<dbReference type="KEGG" id="rso:RSp1238"/>
<feature type="signal peptide" evidence="1">
    <location>
        <begin position="1"/>
        <end position="27"/>
    </location>
</feature>
<evidence type="ECO:0000259" key="2">
    <source>
        <dbReference type="SMART" id="SM00867"/>
    </source>
</evidence>
<organism evidence="3 4">
    <name type="scientific">Ralstonia nicotianae (strain ATCC BAA-1114 / GMI1000)</name>
    <name type="common">Ralstonia solanacearum</name>
    <dbReference type="NCBI Taxonomy" id="267608"/>
    <lineage>
        <taxon>Bacteria</taxon>
        <taxon>Pseudomonadati</taxon>
        <taxon>Pseudomonadota</taxon>
        <taxon>Betaproteobacteria</taxon>
        <taxon>Burkholderiales</taxon>
        <taxon>Burkholderiaceae</taxon>
        <taxon>Ralstonia</taxon>
        <taxon>Ralstonia solanacearum species complex</taxon>
    </lineage>
</organism>
<dbReference type="SMART" id="SM00867">
    <property type="entry name" value="YceI"/>
    <property type="match status" value="1"/>
</dbReference>
<keyword evidence="1" id="KW-0732">Signal</keyword>
<protein>
    <submittedName>
        <fullName evidence="3">Probable signal peptide protein</fullName>
    </submittedName>
</protein>